<dbReference type="RefSeq" id="WP_027884845.1">
    <property type="nucleotide sequence ID" value="NZ_BMWY01000001.1"/>
</dbReference>
<reference evidence="2" key="1">
    <citation type="journal article" date="2019" name="Int. J. Syst. Evol. Microbiol.">
        <title>The Global Catalogue of Microorganisms (GCM) 10K type strain sequencing project: providing services to taxonomists for standard genome sequencing and annotation.</title>
        <authorList>
            <consortium name="The Broad Institute Genomics Platform"/>
            <consortium name="The Broad Institute Genome Sequencing Center for Infectious Disease"/>
            <person name="Wu L."/>
            <person name="Ma J."/>
        </authorList>
    </citation>
    <scope>NUCLEOTIDE SEQUENCE [LARGE SCALE GENOMIC DNA]</scope>
    <source>
        <strain evidence="2">KCTC 12708</strain>
    </source>
</reference>
<evidence type="ECO:0000313" key="2">
    <source>
        <dbReference type="Proteomes" id="UP000615593"/>
    </source>
</evidence>
<name>A0ABQ3BGQ0_9FLAO</name>
<dbReference type="Proteomes" id="UP000615593">
    <property type="component" value="Unassembled WGS sequence"/>
</dbReference>
<evidence type="ECO:0000313" key="1">
    <source>
        <dbReference type="EMBL" id="GGZ44346.1"/>
    </source>
</evidence>
<keyword evidence="2" id="KW-1185">Reference proteome</keyword>
<accession>A0ABQ3BGQ0</accession>
<comment type="caution">
    <text evidence="1">The sequence shown here is derived from an EMBL/GenBank/DDBJ whole genome shotgun (WGS) entry which is preliminary data.</text>
</comment>
<protein>
    <recommendedName>
        <fullName evidence="3">YD repeat-containing protein</fullName>
    </recommendedName>
</protein>
<gene>
    <name evidence="1" type="ORF">GCM10008088_01680</name>
</gene>
<sequence length="495" mass="58530">MKSLLVLLNVFFFAGITYGQNNWKSYNNQPVKQMVNVQTDKKGEPNNNFKQVVDYYPNGYIKTVETSYGNKLDVTKHYIYENDELISIFEKQMSFTQEKPIYNIELVEETKNKYLPLKSEKLEIYDVTSEVAEGDKSTITYTYDQNDRLKSSFQLYQLTDNLSKGLIKKVKYDNKNFIAKTFLKDYDYVKDENDTTFNTIENDKYKTLDRNKIGVTEYQVKTKEDKDYYHISYSMYKEGNVNSDFEYLKIEDIYDFYLDDIIRKDNISDYTYQVIKNRVLDTTYTKSLITEDALQSEDWYVNKFYKDYITQELENNRLDNYISSTQDALVCADFFEKDELEELRMSAYQNCVEHKNYLAAEEFIKPLYDEAKIAYRSNPSEKNGKILGLTAKVFYLQNKNADGDHIMQECESYKSSLRGQASESMKDKIEYYKFNYFLAQVYAAKNDMNTTKKLLEENISYYDSLEDTYKESETFSTDYAKNKKMLVTLNTPSLQ</sequence>
<organism evidence="1 2">
    <name type="scientific">Mesonia mobilis</name>
    <dbReference type="NCBI Taxonomy" id="369791"/>
    <lineage>
        <taxon>Bacteria</taxon>
        <taxon>Pseudomonadati</taxon>
        <taxon>Bacteroidota</taxon>
        <taxon>Flavobacteriia</taxon>
        <taxon>Flavobacteriales</taxon>
        <taxon>Flavobacteriaceae</taxon>
        <taxon>Mesonia</taxon>
    </lineage>
</organism>
<dbReference type="GeneID" id="94367810"/>
<proteinExistence type="predicted"/>
<evidence type="ECO:0008006" key="3">
    <source>
        <dbReference type="Google" id="ProtNLM"/>
    </source>
</evidence>
<dbReference type="EMBL" id="BMWY01000001">
    <property type="protein sequence ID" value="GGZ44346.1"/>
    <property type="molecule type" value="Genomic_DNA"/>
</dbReference>